<dbReference type="PANTHER" id="PTHR10039:SF5">
    <property type="entry name" value="NACHT DOMAIN-CONTAINING PROTEIN"/>
    <property type="match status" value="1"/>
</dbReference>
<dbReference type="InterPro" id="IPR023165">
    <property type="entry name" value="rRNA_Ade_diMease-like_C"/>
</dbReference>
<sequence>MKATENEIKSVGLTILYEPDEPVDPVVDIVLVHGIGGHPVRSWKWHRTHDPPPTAKSAKSSVGTGSFKKLLRMNNTPLRRSNSDPLLGLKQDSSGRSRNVLRKNSFKSSSQLKLNIVDGGRDPPRRKDAELYWPLALLPASCPAARVLVWGYHTLVVDGKPLRLQNDIFAHARDLLWDLASARNASNTNNRSIIFIAHSTGGVVVKEALRLAEAESEGPFRQVLLSTSATIFLGSPHRNSEHARLGDVVRSMANLTLRVDAEDIVLQELTGANSVELELSRREFVRLWNDYNFKVKTFQESMESSTARPAAFLRRQASFFGNPKESAETIQASHLDMCRFHSAENSGYRLLINTLGRYIRNESSRLDTDTLHTECFAALSQPQVRTLYETHPITTYPGTCLWLYDLPEFQAWILWLKGQSGSGKSVLLRSLRHRIETRWRPAGGSIIWARAGGQDTSSIFFPGSCRRYNEPNPSRVYRSLLTQLFLQDPHLRKALITLYEKHRDAPHTFDDAQVVSFFVDDYIDQKVETPTRRTFIFVDLSDDCGPSYLRDLLASLSQLARNSDFSICVASGQPQGVIADGAINIPMHPRNSDDILRYVNLNLVAEWEERNRTVVRIGQKAGGVFLWAEIVVNILNAAIGEGASQDLIEYTLEEMPEELHGLYEWMLGTLNESEKEEALVLFQWVILAAEPMRLNDLLIAVRLTKTWPYEEFRPYMALQHGTPLSMRDLKKIRNSEVTSDAPYQLHRWIRSRSIGLLELRSESRDGVPKEPWGLQMVQATHDSVRTFFLSGQGFACLAPASWPASCKTGEHIDRAHYSLLHACLSYLNMRDFEHLGHAGGGGSGSGFGSVPVSYEESRHWQRSVHDQRRLIVSSYPFLQYAVRNLLFHMLAPQHFRYFLPQNDVLRLLSADRCRLWRRWTALLGVASPADPDAVLAAHEDADPAGPAARLLSPRTLWSPRSPASKGGPLSPLSPLSRSGTPTPVAEQLLATKLWHSGRWKKSEMKEKPKGDKARVNIIDEKLCDDILNYIKPSLTRHAGCDLIDLYPGAGLWSRKLHEVLQPRSHILMEPDDKLYAPFLEPLLSRPNTTLVPKSGIIWKDLNEVLCKTYLPHQTEHPRHETPQRNDTLLVTANLAFFPKKRFRGFESVADLVLYQFVSAIRTGSLFQKYGLVRMLIWAGDDEKYGLLPRAVQRRRRSAMDAELSTEWLVELAGADADEQQVWFVRDRAIDQESGRQVLDRMRERGAEIPPGRETQIVKDLRACGEDAWSAAGEKAAFFERPYLVELKAMEEAFARKEFATKTPKYDRLKYLRYLHNWYAKRSNSIMDLLAERDAIAAMPADAAGVEERKQREVAWNASVNELNRALQLQFLLARDNLHVFRQDPPVMSWDRRELEPLVVKNTEFFPNTMHPLFREMGPGSNHSGDVFELVLRSLLQAPKSPVSKVLESVYTGAAEGILPHCPGLRDPEAGGSALGGYAEVSPRVLNERQLVEILEAWMKWPFAPSYAELVGRAVDDQDQSSDEEGNVLGSVDFM</sequence>
<evidence type="ECO:0000313" key="4">
    <source>
        <dbReference type="EMBL" id="KAK1767426.1"/>
    </source>
</evidence>
<accession>A0AAJ0FGA9</accession>
<gene>
    <name evidence="4" type="ORF">QBC33DRAFT_578208</name>
</gene>
<feature type="region of interest" description="Disordered" evidence="2">
    <location>
        <begin position="958"/>
        <end position="982"/>
    </location>
</feature>
<feature type="region of interest" description="Disordered" evidence="2">
    <location>
        <begin position="41"/>
        <end position="106"/>
    </location>
</feature>
<feature type="domain" description="Nephrocystin 3-like N-terminal" evidence="3">
    <location>
        <begin position="398"/>
        <end position="570"/>
    </location>
</feature>
<feature type="compositionally biased region" description="Low complexity" evidence="2">
    <location>
        <begin position="961"/>
        <end position="982"/>
    </location>
</feature>
<dbReference type="InterPro" id="IPR056884">
    <property type="entry name" value="NPHP3-like_N"/>
</dbReference>
<dbReference type="PANTHER" id="PTHR10039">
    <property type="entry name" value="AMELOGENIN"/>
    <property type="match status" value="1"/>
</dbReference>
<dbReference type="EMBL" id="MU839008">
    <property type="protein sequence ID" value="KAK1767426.1"/>
    <property type="molecule type" value="Genomic_DNA"/>
</dbReference>
<protein>
    <submittedName>
        <fullName evidence="4">Protein SERAC1</fullName>
    </submittedName>
</protein>
<dbReference type="Proteomes" id="UP001244011">
    <property type="component" value="Unassembled WGS sequence"/>
</dbReference>
<dbReference type="Gene3D" id="3.40.50.1820">
    <property type="entry name" value="alpha/beta hydrolase"/>
    <property type="match status" value="1"/>
</dbReference>
<keyword evidence="1" id="KW-0677">Repeat</keyword>
<evidence type="ECO:0000256" key="2">
    <source>
        <dbReference type="SAM" id="MobiDB-lite"/>
    </source>
</evidence>
<dbReference type="Gene3D" id="3.40.50.150">
    <property type="entry name" value="Vaccinia Virus protein VP39"/>
    <property type="match status" value="1"/>
</dbReference>
<dbReference type="Gene3D" id="1.10.8.100">
    <property type="entry name" value="Ribosomal RNA adenine dimethylase-like, domain 2"/>
    <property type="match status" value="1"/>
</dbReference>
<name>A0AAJ0FGA9_9PEZI</name>
<evidence type="ECO:0000256" key="1">
    <source>
        <dbReference type="ARBA" id="ARBA00022737"/>
    </source>
</evidence>
<dbReference type="SUPFAM" id="SSF53474">
    <property type="entry name" value="alpha/beta-Hydrolases"/>
    <property type="match status" value="1"/>
</dbReference>
<organism evidence="4 5">
    <name type="scientific">Phialemonium atrogriseum</name>
    <dbReference type="NCBI Taxonomy" id="1093897"/>
    <lineage>
        <taxon>Eukaryota</taxon>
        <taxon>Fungi</taxon>
        <taxon>Dikarya</taxon>
        <taxon>Ascomycota</taxon>
        <taxon>Pezizomycotina</taxon>
        <taxon>Sordariomycetes</taxon>
        <taxon>Sordariomycetidae</taxon>
        <taxon>Cephalothecales</taxon>
        <taxon>Cephalothecaceae</taxon>
        <taxon>Phialemonium</taxon>
    </lineage>
</organism>
<reference evidence="4" key="1">
    <citation type="submission" date="2023-06" db="EMBL/GenBank/DDBJ databases">
        <title>Genome-scale phylogeny and comparative genomics of the fungal order Sordariales.</title>
        <authorList>
            <consortium name="Lawrence Berkeley National Laboratory"/>
            <person name="Hensen N."/>
            <person name="Bonometti L."/>
            <person name="Westerberg I."/>
            <person name="Brannstrom I.O."/>
            <person name="Guillou S."/>
            <person name="Cros-Aarteil S."/>
            <person name="Calhoun S."/>
            <person name="Haridas S."/>
            <person name="Kuo A."/>
            <person name="Mondo S."/>
            <person name="Pangilinan J."/>
            <person name="Riley R."/>
            <person name="Labutti K."/>
            <person name="Andreopoulos B."/>
            <person name="Lipzen A."/>
            <person name="Chen C."/>
            <person name="Yanf M."/>
            <person name="Daum C."/>
            <person name="Ng V."/>
            <person name="Clum A."/>
            <person name="Steindorff A."/>
            <person name="Ohm R."/>
            <person name="Martin F."/>
            <person name="Silar P."/>
            <person name="Natvig D."/>
            <person name="Lalanne C."/>
            <person name="Gautier V."/>
            <person name="Ament-Velasquez S.L."/>
            <person name="Kruys A."/>
            <person name="Hutchinson M.I."/>
            <person name="Powell A.J."/>
            <person name="Barry K."/>
            <person name="Miller A.N."/>
            <person name="Grigoriev I.V."/>
            <person name="Debuchy R."/>
            <person name="Gladieux P."/>
            <person name="Thoren M.H."/>
            <person name="Johannesson H."/>
        </authorList>
    </citation>
    <scope>NUCLEOTIDE SEQUENCE</scope>
    <source>
        <strain evidence="4">8032-3</strain>
    </source>
</reference>
<dbReference type="InterPro" id="IPR029058">
    <property type="entry name" value="AB_hydrolase_fold"/>
</dbReference>
<dbReference type="RefSeq" id="XP_060283639.1">
    <property type="nucleotide sequence ID" value="XM_060431048.1"/>
</dbReference>
<keyword evidence="5" id="KW-1185">Reference proteome</keyword>
<feature type="compositionally biased region" description="Polar residues" evidence="2">
    <location>
        <begin position="73"/>
        <end position="84"/>
    </location>
</feature>
<feature type="region of interest" description="Disordered" evidence="2">
    <location>
        <begin position="1514"/>
        <end position="1534"/>
    </location>
</feature>
<evidence type="ECO:0000313" key="5">
    <source>
        <dbReference type="Proteomes" id="UP001244011"/>
    </source>
</evidence>
<dbReference type="SUPFAM" id="SSF53335">
    <property type="entry name" value="S-adenosyl-L-methionine-dependent methyltransferases"/>
    <property type="match status" value="1"/>
</dbReference>
<proteinExistence type="predicted"/>
<dbReference type="GeneID" id="85314235"/>
<comment type="caution">
    <text evidence="4">The sequence shown here is derived from an EMBL/GenBank/DDBJ whole genome shotgun (WGS) entry which is preliminary data.</text>
</comment>
<evidence type="ECO:0000259" key="3">
    <source>
        <dbReference type="Pfam" id="PF24883"/>
    </source>
</evidence>
<dbReference type="InterPro" id="IPR029063">
    <property type="entry name" value="SAM-dependent_MTases_sf"/>
</dbReference>
<dbReference type="Pfam" id="PF24883">
    <property type="entry name" value="NPHP3_N"/>
    <property type="match status" value="1"/>
</dbReference>
<feature type="compositionally biased region" description="Acidic residues" evidence="2">
    <location>
        <begin position="1516"/>
        <end position="1525"/>
    </location>
</feature>